<reference evidence="5 6" key="1">
    <citation type="journal article" date="2019" name="Sci. Rep.">
        <title>A high-quality genome of Eragrostis curvula grass provides insights into Poaceae evolution and supports new strategies to enhance forage quality.</title>
        <authorList>
            <person name="Carballo J."/>
            <person name="Santos B.A.C.M."/>
            <person name="Zappacosta D."/>
            <person name="Garbus I."/>
            <person name="Selva J.P."/>
            <person name="Gallo C.A."/>
            <person name="Diaz A."/>
            <person name="Albertini E."/>
            <person name="Caccamo M."/>
            <person name="Echenique V."/>
        </authorList>
    </citation>
    <scope>NUCLEOTIDE SEQUENCE [LARGE SCALE GENOMIC DNA]</scope>
    <source>
        <strain evidence="6">cv. Victoria</strain>
        <tissue evidence="5">Leaf</tissue>
    </source>
</reference>
<dbReference type="AlphaFoldDB" id="A0A5J9T7K4"/>
<protein>
    <recommendedName>
        <fullName evidence="7">Histone deacetylase interacting domain-containing protein</fullName>
    </recommendedName>
</protein>
<evidence type="ECO:0000256" key="3">
    <source>
        <dbReference type="ARBA" id="ARBA00023242"/>
    </source>
</evidence>
<dbReference type="InterPro" id="IPR036600">
    <property type="entry name" value="PAH_sf"/>
</dbReference>
<dbReference type="InterPro" id="IPR039774">
    <property type="entry name" value="Sin3-like"/>
</dbReference>
<dbReference type="Gramene" id="TVU06531">
    <property type="protein sequence ID" value="TVU06531"/>
    <property type="gene ID" value="EJB05_49752"/>
</dbReference>
<dbReference type="GO" id="GO:0000118">
    <property type="term" value="C:histone deacetylase complex"/>
    <property type="evidence" value="ECO:0007669"/>
    <property type="project" value="TreeGrafter"/>
</dbReference>
<dbReference type="GO" id="GO:0000785">
    <property type="term" value="C:chromatin"/>
    <property type="evidence" value="ECO:0007669"/>
    <property type="project" value="TreeGrafter"/>
</dbReference>
<comment type="caution">
    <text evidence="5">The sequence shown here is derived from an EMBL/GenBank/DDBJ whole genome shotgun (WGS) entry which is preliminary data.</text>
</comment>
<evidence type="ECO:0000313" key="5">
    <source>
        <dbReference type="EMBL" id="TVU06531.1"/>
    </source>
</evidence>
<dbReference type="OrthoDB" id="1913924at2759"/>
<dbReference type="FunFam" id="1.20.1160.11:FF:000001">
    <property type="entry name" value="Paired amphipathic helix protein Sin3"/>
    <property type="match status" value="1"/>
</dbReference>
<dbReference type="Gene3D" id="1.20.1160.11">
    <property type="entry name" value="Paired amphipathic helix"/>
    <property type="match status" value="1"/>
</dbReference>
<name>A0A5J9T7K4_9POAL</name>
<keyword evidence="3 4" id="KW-0539">Nucleus</keyword>
<dbReference type="PANTHER" id="PTHR12346">
    <property type="entry name" value="SIN3B-RELATED"/>
    <property type="match status" value="1"/>
</dbReference>
<dbReference type="GO" id="GO:0003714">
    <property type="term" value="F:transcription corepressor activity"/>
    <property type="evidence" value="ECO:0007669"/>
    <property type="project" value="InterPro"/>
</dbReference>
<evidence type="ECO:0000256" key="4">
    <source>
        <dbReference type="PROSITE-ProRule" id="PRU00810"/>
    </source>
</evidence>
<evidence type="ECO:0000256" key="2">
    <source>
        <dbReference type="ARBA" id="ARBA00022491"/>
    </source>
</evidence>
<dbReference type="Pfam" id="PF02671">
    <property type="entry name" value="PAH"/>
    <property type="match status" value="1"/>
</dbReference>
<keyword evidence="2" id="KW-0678">Repressor</keyword>
<dbReference type="SUPFAM" id="SSF47762">
    <property type="entry name" value="PAH2 domain"/>
    <property type="match status" value="1"/>
</dbReference>
<evidence type="ECO:0000256" key="1">
    <source>
        <dbReference type="ARBA" id="ARBA00004123"/>
    </source>
</evidence>
<sequence>MERMIRAEEAARPSNLPVRLTTNDALLFLLSVKREFDDSSKYQELLDIMRNQCRRGSLDIDAVVSRVKVLFDGHPHLIAGFNAFLPEGKKIEI</sequence>
<gene>
    <name evidence="5" type="ORF">EJB05_49752</name>
</gene>
<dbReference type="PANTHER" id="PTHR12346:SF0">
    <property type="entry name" value="SIN3A, ISOFORM G"/>
    <property type="match status" value="1"/>
</dbReference>
<dbReference type="Proteomes" id="UP000324897">
    <property type="component" value="Unassembled WGS sequence"/>
</dbReference>
<dbReference type="GO" id="GO:0000122">
    <property type="term" value="P:negative regulation of transcription by RNA polymerase II"/>
    <property type="evidence" value="ECO:0007669"/>
    <property type="project" value="TreeGrafter"/>
</dbReference>
<comment type="subcellular location">
    <subcellularLocation>
        <location evidence="1 4">Nucleus</location>
    </subcellularLocation>
</comment>
<evidence type="ECO:0008006" key="7">
    <source>
        <dbReference type="Google" id="ProtNLM"/>
    </source>
</evidence>
<evidence type="ECO:0000313" key="6">
    <source>
        <dbReference type="Proteomes" id="UP000324897"/>
    </source>
</evidence>
<dbReference type="PROSITE" id="PS51477">
    <property type="entry name" value="PAH"/>
    <property type="match status" value="1"/>
</dbReference>
<organism evidence="5 6">
    <name type="scientific">Eragrostis curvula</name>
    <name type="common">weeping love grass</name>
    <dbReference type="NCBI Taxonomy" id="38414"/>
    <lineage>
        <taxon>Eukaryota</taxon>
        <taxon>Viridiplantae</taxon>
        <taxon>Streptophyta</taxon>
        <taxon>Embryophyta</taxon>
        <taxon>Tracheophyta</taxon>
        <taxon>Spermatophyta</taxon>
        <taxon>Magnoliopsida</taxon>
        <taxon>Liliopsida</taxon>
        <taxon>Poales</taxon>
        <taxon>Poaceae</taxon>
        <taxon>PACMAD clade</taxon>
        <taxon>Chloridoideae</taxon>
        <taxon>Eragrostideae</taxon>
        <taxon>Eragrostidinae</taxon>
        <taxon>Eragrostis</taxon>
    </lineage>
</organism>
<proteinExistence type="predicted"/>
<dbReference type="InterPro" id="IPR003822">
    <property type="entry name" value="PAH"/>
</dbReference>
<keyword evidence="6" id="KW-1185">Reference proteome</keyword>
<accession>A0A5J9T7K4</accession>
<dbReference type="EMBL" id="RWGY01000051">
    <property type="protein sequence ID" value="TVU06531.1"/>
    <property type="molecule type" value="Genomic_DNA"/>
</dbReference>